<dbReference type="Proteomes" id="UP000664167">
    <property type="component" value="Unassembled WGS sequence"/>
</dbReference>
<gene>
    <name evidence="2" type="ORF">J0695_11520</name>
</gene>
<dbReference type="Pfam" id="PF21806">
    <property type="entry name" value="DUF6879"/>
    <property type="match status" value="1"/>
</dbReference>
<evidence type="ECO:0000259" key="1">
    <source>
        <dbReference type="Pfam" id="PF21806"/>
    </source>
</evidence>
<name>A0A939JHB6_9ACTN</name>
<dbReference type="RefSeq" id="WP_206961824.1">
    <property type="nucleotide sequence ID" value="NZ_BAAAJJ010000002.1"/>
</dbReference>
<sequence length="173" mass="19317">MPPSVPSFDQLLDSAEHSAVHLEMRDHYGVDEERDVVDAWRADGSVPAYDSEFWRPWVSLVERTVARGVVVRRARIVSEPVTEYVRFEHAITGANLQAGEGVRWLPRSQASGVALPGNDFWLIDRRVVRFNLFSGDGHALDPLMCAEAAVVGLCADAFEAVWELGTPHDEYKV</sequence>
<evidence type="ECO:0000313" key="3">
    <source>
        <dbReference type="Proteomes" id="UP000664167"/>
    </source>
</evidence>
<accession>A0A939JHB6</accession>
<feature type="domain" description="DUF6879" evidence="1">
    <location>
        <begin position="7"/>
        <end position="172"/>
    </location>
</feature>
<dbReference type="EMBL" id="JAFLRJ010000099">
    <property type="protein sequence ID" value="MBO0512432.1"/>
    <property type="molecule type" value="Genomic_DNA"/>
</dbReference>
<dbReference type="AlphaFoldDB" id="A0A939JHB6"/>
<organism evidence="2 3">
    <name type="scientific">Streptomyces beijiangensis</name>
    <dbReference type="NCBI Taxonomy" id="163361"/>
    <lineage>
        <taxon>Bacteria</taxon>
        <taxon>Bacillati</taxon>
        <taxon>Actinomycetota</taxon>
        <taxon>Actinomycetes</taxon>
        <taxon>Kitasatosporales</taxon>
        <taxon>Streptomycetaceae</taxon>
        <taxon>Streptomyces</taxon>
    </lineage>
</organism>
<evidence type="ECO:0000313" key="2">
    <source>
        <dbReference type="EMBL" id="MBO0512432.1"/>
    </source>
</evidence>
<reference evidence="2" key="1">
    <citation type="submission" date="2021-03" db="EMBL/GenBank/DDBJ databases">
        <title>Streptomyces poriferae sp. nov., a novel marine sponge-derived Actinobacteria species with anti-MRSA activity.</title>
        <authorList>
            <person name="Sandoval-Powers M."/>
            <person name="Kralova S."/>
            <person name="Nguyen G.-S."/>
            <person name="Fawwal D."/>
            <person name="Degnes K."/>
            <person name="Klinkenberg G."/>
            <person name="Sletta H."/>
            <person name="Wentzel A."/>
            <person name="Liles M.R."/>
        </authorList>
    </citation>
    <scope>NUCLEOTIDE SEQUENCE</scope>
    <source>
        <strain evidence="2">DSM 41794</strain>
    </source>
</reference>
<dbReference type="InterPro" id="IPR049244">
    <property type="entry name" value="DUF6879"/>
</dbReference>
<proteinExistence type="predicted"/>
<protein>
    <recommendedName>
        <fullName evidence="1">DUF6879 domain-containing protein</fullName>
    </recommendedName>
</protein>
<keyword evidence="3" id="KW-1185">Reference proteome</keyword>
<comment type="caution">
    <text evidence="2">The sequence shown here is derived from an EMBL/GenBank/DDBJ whole genome shotgun (WGS) entry which is preliminary data.</text>
</comment>